<dbReference type="EMBL" id="JAIWYP010000004">
    <property type="protein sequence ID" value="KAH3832151.1"/>
    <property type="molecule type" value="Genomic_DNA"/>
</dbReference>
<reference evidence="1" key="2">
    <citation type="submission" date="2020-11" db="EMBL/GenBank/DDBJ databases">
        <authorList>
            <person name="McCartney M.A."/>
            <person name="Auch B."/>
            <person name="Kono T."/>
            <person name="Mallez S."/>
            <person name="Becker A."/>
            <person name="Gohl D.M."/>
            <person name="Silverstein K.A.T."/>
            <person name="Koren S."/>
            <person name="Bechman K.B."/>
            <person name="Herman A."/>
            <person name="Abrahante J.E."/>
            <person name="Garbe J."/>
        </authorList>
    </citation>
    <scope>NUCLEOTIDE SEQUENCE</scope>
    <source>
        <strain evidence="1">Duluth1</strain>
        <tissue evidence="1">Whole animal</tissue>
    </source>
</reference>
<comment type="caution">
    <text evidence="1">The sequence shown here is derived from an EMBL/GenBank/DDBJ whole genome shotgun (WGS) entry which is preliminary data.</text>
</comment>
<reference evidence="1" key="1">
    <citation type="journal article" date="2019" name="bioRxiv">
        <title>The Genome of the Zebra Mussel, Dreissena polymorpha: A Resource for Invasive Species Research.</title>
        <authorList>
            <person name="McCartney M.A."/>
            <person name="Auch B."/>
            <person name="Kono T."/>
            <person name="Mallez S."/>
            <person name="Zhang Y."/>
            <person name="Obille A."/>
            <person name="Becker A."/>
            <person name="Abrahante J.E."/>
            <person name="Garbe J."/>
            <person name="Badalamenti J.P."/>
            <person name="Herman A."/>
            <person name="Mangelson H."/>
            <person name="Liachko I."/>
            <person name="Sullivan S."/>
            <person name="Sone E.D."/>
            <person name="Koren S."/>
            <person name="Silverstein K.A.T."/>
            <person name="Beckman K.B."/>
            <person name="Gohl D.M."/>
        </authorList>
    </citation>
    <scope>NUCLEOTIDE SEQUENCE</scope>
    <source>
        <strain evidence="1">Duluth1</strain>
        <tissue evidence="1">Whole animal</tissue>
    </source>
</reference>
<dbReference type="AlphaFoldDB" id="A0A9D4HEQ0"/>
<dbReference type="Proteomes" id="UP000828390">
    <property type="component" value="Unassembled WGS sequence"/>
</dbReference>
<evidence type="ECO:0000313" key="2">
    <source>
        <dbReference type="Proteomes" id="UP000828390"/>
    </source>
</evidence>
<organism evidence="1 2">
    <name type="scientific">Dreissena polymorpha</name>
    <name type="common">Zebra mussel</name>
    <name type="synonym">Mytilus polymorpha</name>
    <dbReference type="NCBI Taxonomy" id="45954"/>
    <lineage>
        <taxon>Eukaryota</taxon>
        <taxon>Metazoa</taxon>
        <taxon>Spiralia</taxon>
        <taxon>Lophotrochozoa</taxon>
        <taxon>Mollusca</taxon>
        <taxon>Bivalvia</taxon>
        <taxon>Autobranchia</taxon>
        <taxon>Heteroconchia</taxon>
        <taxon>Euheterodonta</taxon>
        <taxon>Imparidentia</taxon>
        <taxon>Neoheterodontei</taxon>
        <taxon>Myida</taxon>
        <taxon>Dreissenoidea</taxon>
        <taxon>Dreissenidae</taxon>
        <taxon>Dreissena</taxon>
    </lineage>
</organism>
<accession>A0A9D4HEQ0</accession>
<protein>
    <submittedName>
        <fullName evidence="1">Uncharacterized protein</fullName>
    </submittedName>
</protein>
<proteinExistence type="predicted"/>
<evidence type="ECO:0000313" key="1">
    <source>
        <dbReference type="EMBL" id="KAH3832151.1"/>
    </source>
</evidence>
<sequence>MRPVSLQTNLGIHVVWSGLHSTFSQYSSRLAWAYMLSGQGYKPHEASIAPD</sequence>
<gene>
    <name evidence="1" type="ORF">DPMN_105428</name>
</gene>
<keyword evidence="2" id="KW-1185">Reference proteome</keyword>
<name>A0A9D4HEQ0_DREPO</name>